<dbReference type="AlphaFoldDB" id="A0A917XUB4"/>
<comment type="caution">
    <text evidence="3">The sequence shown here is derived from an EMBL/GenBank/DDBJ whole genome shotgun (WGS) entry which is preliminary data.</text>
</comment>
<dbReference type="InterPro" id="IPR001387">
    <property type="entry name" value="Cro/C1-type_HTH"/>
</dbReference>
<evidence type="ECO:0000313" key="3">
    <source>
        <dbReference type="EMBL" id="GGN53918.1"/>
    </source>
</evidence>
<keyword evidence="1" id="KW-0238">DNA-binding</keyword>
<accession>A0A917XUB4</accession>
<dbReference type="SUPFAM" id="SSF47413">
    <property type="entry name" value="lambda repressor-like DNA-binding domains"/>
    <property type="match status" value="1"/>
</dbReference>
<dbReference type="CDD" id="cd00093">
    <property type="entry name" value="HTH_XRE"/>
    <property type="match status" value="1"/>
</dbReference>
<dbReference type="PROSITE" id="PS50943">
    <property type="entry name" value="HTH_CROC1"/>
    <property type="match status" value="1"/>
</dbReference>
<proteinExistence type="predicted"/>
<dbReference type="Gene3D" id="1.10.260.40">
    <property type="entry name" value="lambda repressor-like DNA-binding domains"/>
    <property type="match status" value="1"/>
</dbReference>
<organism evidence="3 4">
    <name type="scientific">Oceanobacillus indicireducens</name>
    <dbReference type="NCBI Taxonomy" id="1004261"/>
    <lineage>
        <taxon>Bacteria</taxon>
        <taxon>Bacillati</taxon>
        <taxon>Bacillota</taxon>
        <taxon>Bacilli</taxon>
        <taxon>Bacillales</taxon>
        <taxon>Bacillaceae</taxon>
        <taxon>Oceanobacillus</taxon>
    </lineage>
</organism>
<feature type="domain" description="HTH cro/C1-type" evidence="2">
    <location>
        <begin position="9"/>
        <end position="63"/>
    </location>
</feature>
<gene>
    <name evidence="3" type="ORF">GCM10007971_10950</name>
</gene>
<dbReference type="InterPro" id="IPR010982">
    <property type="entry name" value="Lambda_DNA-bd_dom_sf"/>
</dbReference>
<dbReference type="EMBL" id="BMOS01000006">
    <property type="protein sequence ID" value="GGN53918.1"/>
    <property type="molecule type" value="Genomic_DNA"/>
</dbReference>
<name>A0A917XUB4_9BACI</name>
<dbReference type="Pfam" id="PF01381">
    <property type="entry name" value="HTH_3"/>
    <property type="match status" value="1"/>
</dbReference>
<evidence type="ECO:0000256" key="1">
    <source>
        <dbReference type="ARBA" id="ARBA00023125"/>
    </source>
</evidence>
<reference evidence="3" key="1">
    <citation type="journal article" date="2014" name="Int. J. Syst. Evol. Microbiol.">
        <title>Complete genome sequence of Corynebacterium casei LMG S-19264T (=DSM 44701T), isolated from a smear-ripened cheese.</title>
        <authorList>
            <consortium name="US DOE Joint Genome Institute (JGI-PGF)"/>
            <person name="Walter F."/>
            <person name="Albersmeier A."/>
            <person name="Kalinowski J."/>
            <person name="Ruckert C."/>
        </authorList>
    </citation>
    <scope>NUCLEOTIDE SEQUENCE</scope>
    <source>
        <strain evidence="3">JCM 17251</strain>
    </source>
</reference>
<dbReference type="SMART" id="SM00530">
    <property type="entry name" value="HTH_XRE"/>
    <property type="match status" value="1"/>
</dbReference>
<dbReference type="Proteomes" id="UP000624041">
    <property type="component" value="Unassembled WGS sequence"/>
</dbReference>
<evidence type="ECO:0000313" key="4">
    <source>
        <dbReference type="Proteomes" id="UP000624041"/>
    </source>
</evidence>
<evidence type="ECO:0000259" key="2">
    <source>
        <dbReference type="PROSITE" id="PS50943"/>
    </source>
</evidence>
<dbReference type="PANTHER" id="PTHR46558">
    <property type="entry name" value="TRACRIPTIONAL REGULATORY PROTEIN-RELATED-RELATED"/>
    <property type="match status" value="1"/>
</dbReference>
<reference evidence="3" key="2">
    <citation type="submission" date="2020-09" db="EMBL/GenBank/DDBJ databases">
        <authorList>
            <person name="Sun Q."/>
            <person name="Ohkuma M."/>
        </authorList>
    </citation>
    <scope>NUCLEOTIDE SEQUENCE</scope>
    <source>
        <strain evidence="3">JCM 17251</strain>
    </source>
</reference>
<dbReference type="GO" id="GO:0003677">
    <property type="term" value="F:DNA binding"/>
    <property type="evidence" value="ECO:0007669"/>
    <property type="project" value="UniProtKB-KW"/>
</dbReference>
<sequence>MIEQIAYNIKFLREQKKWTQQRLADQLMISRSTVTKWENNQLTPDIQSLIKLSSVFNITLDNLVGNYTYHEELMKEFKRIYRSKSVEFDDEAVKLVEYMMKFPELKEQIYRLQQLSIKKQISVQKLLASIIDQYEQI</sequence>
<dbReference type="RefSeq" id="WP_156856606.1">
    <property type="nucleotide sequence ID" value="NZ_BMOS01000006.1"/>
</dbReference>
<keyword evidence="4" id="KW-1185">Reference proteome</keyword>
<dbReference type="PANTHER" id="PTHR46558:SF11">
    <property type="entry name" value="HTH-TYPE TRANSCRIPTIONAL REGULATOR XRE"/>
    <property type="match status" value="1"/>
</dbReference>
<protein>
    <recommendedName>
        <fullName evidence="2">HTH cro/C1-type domain-containing protein</fullName>
    </recommendedName>
</protein>